<dbReference type="Proteomes" id="UP000240322">
    <property type="component" value="Unassembled WGS sequence"/>
</dbReference>
<feature type="non-terminal residue" evidence="1">
    <location>
        <position position="1"/>
    </location>
</feature>
<gene>
    <name evidence="1" type="ORF">B9Q03_14600</name>
</gene>
<evidence type="ECO:0000313" key="1">
    <source>
        <dbReference type="EMBL" id="PSN82113.1"/>
    </source>
</evidence>
<protein>
    <submittedName>
        <fullName evidence="1">Uncharacterized protein</fullName>
    </submittedName>
</protein>
<dbReference type="AlphaFoldDB" id="A0A2R6A747"/>
<reference evidence="1 2" key="1">
    <citation type="submission" date="2017-04" db="EMBL/GenBank/DDBJ databases">
        <title>Novel microbial lineages endemic to geothermal iron-oxide mats fill important gaps in the evolutionary history of Archaea.</title>
        <authorList>
            <person name="Jay Z.J."/>
            <person name="Beam J.P."/>
            <person name="Dlakic M."/>
            <person name="Rusch D.B."/>
            <person name="Kozubal M.A."/>
            <person name="Inskeep W.P."/>
        </authorList>
    </citation>
    <scope>NUCLEOTIDE SEQUENCE [LARGE SCALE GENOMIC DNA]</scope>
    <source>
        <strain evidence="1">OSP_D</strain>
    </source>
</reference>
<dbReference type="EMBL" id="NEXE01000387">
    <property type="protein sequence ID" value="PSN82113.1"/>
    <property type="molecule type" value="Genomic_DNA"/>
</dbReference>
<comment type="caution">
    <text evidence="1">The sequence shown here is derived from an EMBL/GenBank/DDBJ whole genome shotgun (WGS) entry which is preliminary data.</text>
</comment>
<proteinExistence type="predicted"/>
<sequence length="65" mass="7074">LTLASRAGNDLSKPAANIILEQTRPTAVTPVTPQAKRPTTMRIINNGFLVKIIEKKKLLHGIGRT</sequence>
<evidence type="ECO:0000313" key="2">
    <source>
        <dbReference type="Proteomes" id="UP000240322"/>
    </source>
</evidence>
<organism evidence="1 2">
    <name type="scientific">Candidatus Marsarchaeota G2 archaeon OSP_D</name>
    <dbReference type="NCBI Taxonomy" id="1978157"/>
    <lineage>
        <taxon>Archaea</taxon>
        <taxon>Candidatus Marsarchaeota</taxon>
        <taxon>Candidatus Marsarchaeota group 2</taxon>
    </lineage>
</organism>
<accession>A0A2R6A747</accession>
<name>A0A2R6A747_9ARCH</name>